<sequence>MKKLLMMSSALLLSSGVAFAQTQTGTGADPTQSSATSGTAAVADQDTSSFGNYAEALDTVPVAALTKPLTPMSDPVPMQRRRYVNAYGLSAGSGSFTAAVGVTSQAANANVQFQVGNNNQAVNVQVGSGQESATVQQGNDNNALISQTTASNEAAIMQLGDMNDTAIVQQGVDNGAASATSGNENTSLILQSGNDNIAANGQFGDRNTVP</sequence>
<name>A0AAW9SNN4_9RHOB</name>
<evidence type="ECO:0000256" key="2">
    <source>
        <dbReference type="ARBA" id="ARBA00022729"/>
    </source>
</evidence>
<reference evidence="4 5" key="1">
    <citation type="submission" date="2024-05" db="EMBL/GenBank/DDBJ databases">
        <title>Genome sequence of Ponticoccus litoralis KCCM 90028.</title>
        <authorList>
            <person name="Kim J.M."/>
            <person name="Lee J.K."/>
            <person name="Choi B.J."/>
            <person name="Bayburt H."/>
            <person name="Baek J.H."/>
            <person name="Jeon C.O."/>
        </authorList>
    </citation>
    <scope>NUCLEOTIDE SEQUENCE [LARGE SCALE GENOMIC DNA]</scope>
    <source>
        <strain evidence="4 5">KCCM 90028</strain>
    </source>
</reference>
<keyword evidence="5" id="KW-1185">Reference proteome</keyword>
<comment type="caution">
    <text evidence="4">The sequence shown here is derived from an EMBL/GenBank/DDBJ whole genome shotgun (WGS) entry which is preliminary data.</text>
</comment>
<dbReference type="GO" id="GO:0007155">
    <property type="term" value="P:cell adhesion"/>
    <property type="evidence" value="ECO:0007669"/>
    <property type="project" value="InterPro"/>
</dbReference>
<dbReference type="AlphaFoldDB" id="A0AAW9SNN4"/>
<proteinExistence type="inferred from homology"/>
<keyword evidence="2 3" id="KW-0732">Signal</keyword>
<comment type="similarity">
    <text evidence="1">Belongs to the CsgA/CsgB family.</text>
</comment>
<organism evidence="4 5">
    <name type="scientific">Ponticoccus litoralis</name>
    <dbReference type="NCBI Taxonomy" id="422297"/>
    <lineage>
        <taxon>Bacteria</taxon>
        <taxon>Pseudomonadati</taxon>
        <taxon>Pseudomonadota</taxon>
        <taxon>Alphaproteobacteria</taxon>
        <taxon>Rhodobacterales</taxon>
        <taxon>Roseobacteraceae</taxon>
        <taxon>Ponticoccus</taxon>
    </lineage>
</organism>
<evidence type="ECO:0008006" key="6">
    <source>
        <dbReference type="Google" id="ProtNLM"/>
    </source>
</evidence>
<dbReference type="EMBL" id="JBDNCH010000002">
    <property type="protein sequence ID" value="MEN9062704.1"/>
    <property type="molecule type" value="Genomic_DNA"/>
</dbReference>
<evidence type="ECO:0000313" key="4">
    <source>
        <dbReference type="EMBL" id="MEN9062704.1"/>
    </source>
</evidence>
<evidence type="ECO:0000256" key="3">
    <source>
        <dbReference type="SAM" id="SignalP"/>
    </source>
</evidence>
<evidence type="ECO:0000256" key="1">
    <source>
        <dbReference type="ARBA" id="ARBA00009766"/>
    </source>
</evidence>
<dbReference type="GO" id="GO:0009289">
    <property type="term" value="C:pilus"/>
    <property type="evidence" value="ECO:0007669"/>
    <property type="project" value="InterPro"/>
</dbReference>
<gene>
    <name evidence="4" type="ORF">ABFB10_18665</name>
</gene>
<dbReference type="InterPro" id="IPR009742">
    <property type="entry name" value="Curlin_rpt"/>
</dbReference>
<feature type="signal peptide" evidence="3">
    <location>
        <begin position="1"/>
        <end position="20"/>
    </location>
</feature>
<dbReference type="Pfam" id="PF07012">
    <property type="entry name" value="Curlin_rpt"/>
    <property type="match status" value="1"/>
</dbReference>
<feature type="chain" id="PRO_5043432362" description="Curlin associated repeat-containing protein" evidence="3">
    <location>
        <begin position="21"/>
        <end position="210"/>
    </location>
</feature>
<dbReference type="Proteomes" id="UP001428774">
    <property type="component" value="Unassembled WGS sequence"/>
</dbReference>
<dbReference type="RefSeq" id="WP_347167644.1">
    <property type="nucleotide sequence ID" value="NZ_JBDNCH010000002.1"/>
</dbReference>
<evidence type="ECO:0000313" key="5">
    <source>
        <dbReference type="Proteomes" id="UP001428774"/>
    </source>
</evidence>
<protein>
    <recommendedName>
        <fullName evidence="6">Curlin associated repeat-containing protein</fullName>
    </recommendedName>
</protein>
<accession>A0AAW9SNN4</accession>